<feature type="compositionally biased region" description="Polar residues" evidence="1">
    <location>
        <begin position="181"/>
        <end position="194"/>
    </location>
</feature>
<feature type="compositionally biased region" description="Basic residues" evidence="1">
    <location>
        <begin position="1316"/>
        <end position="1326"/>
    </location>
</feature>
<feature type="compositionally biased region" description="Polar residues" evidence="1">
    <location>
        <begin position="454"/>
        <end position="465"/>
    </location>
</feature>
<protein>
    <submittedName>
        <fullName evidence="2">Uncharacterized protein</fullName>
    </submittedName>
</protein>
<feature type="compositionally biased region" description="Polar residues" evidence="1">
    <location>
        <begin position="478"/>
        <end position="487"/>
    </location>
</feature>
<feature type="compositionally biased region" description="Basic and acidic residues" evidence="1">
    <location>
        <begin position="1226"/>
        <end position="1250"/>
    </location>
</feature>
<accession>A0A1Y1XSI6</accession>
<dbReference type="InParanoid" id="A0A1Y1XSI6"/>
<dbReference type="Proteomes" id="UP000193498">
    <property type="component" value="Unassembled WGS sequence"/>
</dbReference>
<feature type="compositionally biased region" description="Polar residues" evidence="1">
    <location>
        <begin position="799"/>
        <end position="815"/>
    </location>
</feature>
<comment type="caution">
    <text evidence="2">The sequence shown here is derived from an EMBL/GenBank/DDBJ whole genome shotgun (WGS) entry which is preliminary data.</text>
</comment>
<reference evidence="2 3" key="1">
    <citation type="submission" date="2016-07" db="EMBL/GenBank/DDBJ databases">
        <title>Pervasive Adenine N6-methylation of Active Genes in Fungi.</title>
        <authorList>
            <consortium name="DOE Joint Genome Institute"/>
            <person name="Mondo S.J."/>
            <person name="Dannebaum R.O."/>
            <person name="Kuo R.C."/>
            <person name="Labutti K."/>
            <person name="Haridas S."/>
            <person name="Kuo A."/>
            <person name="Salamov A."/>
            <person name="Ahrendt S.R."/>
            <person name="Lipzen A."/>
            <person name="Sullivan W."/>
            <person name="Andreopoulos W.B."/>
            <person name="Clum A."/>
            <person name="Lindquist E."/>
            <person name="Daum C."/>
            <person name="Ramamoorthy G.K."/>
            <person name="Gryganskyi A."/>
            <person name="Culley D."/>
            <person name="Magnuson J.K."/>
            <person name="James T.Y."/>
            <person name="O'Malley M.A."/>
            <person name="Stajich J.E."/>
            <person name="Spatafora J.W."/>
            <person name="Visel A."/>
            <person name="Grigoriev I.V."/>
        </authorList>
    </citation>
    <scope>NUCLEOTIDE SEQUENCE [LARGE SCALE GENOMIC DNA]</scope>
    <source>
        <strain evidence="2 3">CBS 931.73</strain>
    </source>
</reference>
<feature type="region of interest" description="Disordered" evidence="1">
    <location>
        <begin position="1038"/>
        <end position="1074"/>
    </location>
</feature>
<evidence type="ECO:0000313" key="3">
    <source>
        <dbReference type="Proteomes" id="UP000193498"/>
    </source>
</evidence>
<organism evidence="2 3">
    <name type="scientific">Basidiobolus meristosporus CBS 931.73</name>
    <dbReference type="NCBI Taxonomy" id="1314790"/>
    <lineage>
        <taxon>Eukaryota</taxon>
        <taxon>Fungi</taxon>
        <taxon>Fungi incertae sedis</taxon>
        <taxon>Zoopagomycota</taxon>
        <taxon>Entomophthoromycotina</taxon>
        <taxon>Basidiobolomycetes</taxon>
        <taxon>Basidiobolales</taxon>
        <taxon>Basidiobolaceae</taxon>
        <taxon>Basidiobolus</taxon>
    </lineage>
</organism>
<feature type="compositionally biased region" description="Polar residues" evidence="1">
    <location>
        <begin position="323"/>
        <end position="365"/>
    </location>
</feature>
<feature type="compositionally biased region" description="Basic and acidic residues" evidence="1">
    <location>
        <begin position="585"/>
        <end position="598"/>
    </location>
</feature>
<feature type="region of interest" description="Disordered" evidence="1">
    <location>
        <begin position="1200"/>
        <end position="1269"/>
    </location>
</feature>
<gene>
    <name evidence="2" type="ORF">K493DRAFT_341121</name>
</gene>
<keyword evidence="3" id="KW-1185">Reference proteome</keyword>
<proteinExistence type="predicted"/>
<evidence type="ECO:0000313" key="2">
    <source>
        <dbReference type="EMBL" id="ORX88698.1"/>
    </source>
</evidence>
<feature type="compositionally biased region" description="Basic residues" evidence="1">
    <location>
        <begin position="1389"/>
        <end position="1399"/>
    </location>
</feature>
<feature type="compositionally biased region" description="Polar residues" evidence="1">
    <location>
        <begin position="568"/>
        <end position="578"/>
    </location>
</feature>
<feature type="compositionally biased region" description="Polar residues" evidence="1">
    <location>
        <begin position="163"/>
        <end position="172"/>
    </location>
</feature>
<evidence type="ECO:0000256" key="1">
    <source>
        <dbReference type="SAM" id="MobiDB-lite"/>
    </source>
</evidence>
<feature type="compositionally biased region" description="Polar residues" evidence="1">
    <location>
        <begin position="1255"/>
        <end position="1269"/>
    </location>
</feature>
<feature type="compositionally biased region" description="Polar residues" evidence="1">
    <location>
        <begin position="1200"/>
        <end position="1212"/>
    </location>
</feature>
<sequence length="1612" mass="176351">MIGHKRRHTVAGRLRGNAVDLDNELDENESYRMEEGSSEEIAALDSHTSTTADMEVDEEDVFFGGDEISSEELSAMARLQRIEKVAPVLQRWWRRILNIRRSEEASHNLIEAKEDISDTTSTDKAELVSPSDSSDGLAMETTDDNQIENSDLRKVEASEAEPSISTGVTNEADTIAALPDTASTISSNQASTSHLKVDKQHVPEDSKADPKKVGLRIAGKGKAPMKHSDSSSNPLPSTQKRRIVASSGESQDRKKIAVSREKSVDKRSGIKPDLSQNKAVPAPRIAKLKQPVTLRKPLVSTTRSKKVTSDKDSSLAQEKHNTNRTGTSIAESSTTVSRSTLSDANIAQKATSKRLASSQPVNTQPRRLVNGVSARKEASVNPTKTKVVDTKSKVSGIPQSSKATAIPPKAVPAHKPEMRPTISSKFQHPPPNITLRKPVSGRKNPGSVKPLQGHGQTASSGTKPSVESKLQKPDPSFKANTQISQLSKIPRPGEVHFTTKLSSGNTHAGVEDDRAEANMANEEISEQPSLPNSELITCPSSDLENSCEPVNANVSTTEDAAIDIDQSLVESNPPSQATLVAEDIQNEHLEPDGEELQHSKAQNQEDSSNQALATPNLAMEELCDTSQEGHRDDDESIIDRMDSEAMPSTQDQDNEGHVFVATNAQMAQGDANSKEDIEKQPGASIDVPQEGVQSDQNTAASMDIAEEQDDSVQEILQDRESYATCADTVEESVDSPHSNEYRGDTTTCTDAVEEHLDSTQDNEDRESATNCVDNTERADSLYINESCQDADNGPDTAEQIDSLQDSEQVDSSQGKVNEVCENTAIDTDMVEEQVDSSQGKVNEECENTAIGTDTAEEQADSSQDKVNEDSENTTICIDTVEEQVNCSHGNEACEDTVACINALELQGRGKIDENATLCPNTIAEWVDSSQGAIQELECDAASAGTQGDEAQEGIEISDEQINPRVDPDVAAHSDAPEDEVLSLQGEREDHQVDVSNANNFEGHQGSQDDAHSYMEIVDRTNTDEQFNSHQQIPEFVEEQADSQEVNDNKGEPGTLGEQINSPGDALDLEISTSCPDQYDPQGEDIQNHHGFVMDMSVSSDPIDCPGVTHGQNAVVTLEDPVNAQIDHNRQEEEKLHDKSQSLQDINLPDLMDEDKPTDDMAMEVVTLEIIHESETRVNSQEDCPDSLATNALDSPKIESCTNSTVACPSSPQIHDHDEISTNSSFKKSDSESAEEAKAQESSFHHSEITRGEGSQGPTKTEIGTTSEQVTHAHLLVTPKAPTLDGHKEISESGNRRLSIPRKRNSMLNLQDTLHQRRMSAGRRKSLDRKVGIKSGPRRILRSAKSSPEKDTDQDLLEHPQELPSEDSITDTPVEPIDCITPDQSLNVRRSLRCSTRSKTKVQSEVAQPTETSKVVTPKSTSKRRRKVTPEPEPEPESEAEPTDPFSEVITIEASNENPLKRKPPFSFDRPLNQVNASYVRAVTKNLTQFNSGYHLATLQLVPIRMGVPRPPSPTKKLIDRLEQRREITEIIEEAPAHPNNGVRTKDCKRKRVNWDPLLVSIGSKKSTPTRAAKKPSGTPCISTVKRRYTQSLDHEIVKIQKMIWLEDEEEGA</sequence>
<feature type="compositionally biased region" description="Basic and acidic residues" evidence="1">
    <location>
        <begin position="307"/>
        <end position="321"/>
    </location>
</feature>
<feature type="compositionally biased region" description="Basic and acidic residues" evidence="1">
    <location>
        <begin position="195"/>
        <end position="212"/>
    </location>
</feature>
<feature type="region of interest" description="Disordered" evidence="1">
    <location>
        <begin position="666"/>
        <end position="712"/>
    </location>
</feature>
<feature type="compositionally biased region" description="Basic and acidic residues" evidence="1">
    <location>
        <begin position="627"/>
        <end position="636"/>
    </location>
</feature>
<feature type="compositionally biased region" description="Polar residues" evidence="1">
    <location>
        <begin position="691"/>
        <end position="700"/>
    </location>
</feature>
<feature type="compositionally biased region" description="Basic and acidic residues" evidence="1">
    <location>
        <begin position="250"/>
        <end position="270"/>
    </location>
</feature>
<feature type="region of interest" description="Disordered" evidence="1">
    <location>
        <begin position="117"/>
        <end position="509"/>
    </location>
</feature>
<feature type="compositionally biased region" description="Polar residues" evidence="1">
    <location>
        <begin position="1400"/>
        <end position="1419"/>
    </location>
</feature>
<feature type="compositionally biased region" description="Basic and acidic residues" evidence="1">
    <location>
        <begin position="1346"/>
        <end position="1360"/>
    </location>
</feature>
<feature type="region of interest" description="Disordered" evidence="1">
    <location>
        <begin position="1316"/>
        <end position="1444"/>
    </location>
</feature>
<name>A0A1Y1XSI6_9FUNG</name>
<feature type="compositionally biased region" description="Basic and acidic residues" evidence="1">
    <location>
        <begin position="117"/>
        <end position="126"/>
    </location>
</feature>
<feature type="region of interest" description="Disordered" evidence="1">
    <location>
        <begin position="786"/>
        <end position="815"/>
    </location>
</feature>
<feature type="compositionally biased region" description="Acidic residues" evidence="1">
    <location>
        <begin position="1431"/>
        <end position="1441"/>
    </location>
</feature>
<feature type="region of interest" description="Disordered" evidence="1">
    <location>
        <begin position="566"/>
        <end position="636"/>
    </location>
</feature>
<feature type="compositionally biased region" description="Polar residues" evidence="1">
    <location>
        <begin position="599"/>
        <end position="613"/>
    </location>
</feature>
<dbReference type="EMBL" id="MCFE01000505">
    <property type="protein sequence ID" value="ORX88698.1"/>
    <property type="molecule type" value="Genomic_DNA"/>
</dbReference>